<protein>
    <submittedName>
        <fullName evidence="1">Uncharacterized protein</fullName>
    </submittedName>
</protein>
<dbReference type="EMBL" id="HBIC01049662">
    <property type="protein sequence ID" value="CAE0296485.1"/>
    <property type="molecule type" value="Transcribed_RNA"/>
</dbReference>
<reference evidence="1" key="1">
    <citation type="submission" date="2021-01" db="EMBL/GenBank/DDBJ databases">
        <authorList>
            <person name="Corre E."/>
            <person name="Pelletier E."/>
            <person name="Niang G."/>
            <person name="Scheremetjew M."/>
            <person name="Finn R."/>
            <person name="Kale V."/>
            <person name="Holt S."/>
            <person name="Cochrane G."/>
            <person name="Meng A."/>
            <person name="Brown T."/>
            <person name="Cohen L."/>
        </authorList>
    </citation>
    <scope>NUCLEOTIDE SEQUENCE</scope>
    <source>
        <strain evidence="1">CCAP 955/1</strain>
    </source>
</reference>
<organism evidence="1">
    <name type="scientific">Spumella elongata</name>
    <dbReference type="NCBI Taxonomy" id="89044"/>
    <lineage>
        <taxon>Eukaryota</taxon>
        <taxon>Sar</taxon>
        <taxon>Stramenopiles</taxon>
        <taxon>Ochrophyta</taxon>
        <taxon>Chrysophyceae</taxon>
        <taxon>Chromulinales</taxon>
        <taxon>Chromulinaceae</taxon>
        <taxon>Spumella</taxon>
    </lineage>
</organism>
<name>A0A7S3HJ08_9STRA</name>
<proteinExistence type="predicted"/>
<sequence length="105" mass="11722">MARRFRIWEAGLSTQNQSVVSPTRSMAVNVSNSHSFLSTGDVGESRSSQPYVAPVGFRKRQLIVAVTANSAECEKVNEGGFDEICPKPLTRADIHKIITRYFQYE</sequence>
<dbReference type="AlphaFoldDB" id="A0A7S3HJ08"/>
<gene>
    <name evidence="1" type="ORF">SELO1098_LOCUS25337</name>
</gene>
<evidence type="ECO:0000313" key="1">
    <source>
        <dbReference type="EMBL" id="CAE0296485.1"/>
    </source>
</evidence>
<accession>A0A7S3HJ08</accession>